<name>A0A7C2JX65_9PLAN</name>
<feature type="compositionally biased region" description="Polar residues" evidence="1">
    <location>
        <begin position="79"/>
        <end position="96"/>
    </location>
</feature>
<sequence length="287" mass="30401">MTIRWREILAGTSGLLLLAGCHMQPYGPGYYNYGPTYGPSYSTPPGYMTPGPVYTPQNLSPTPITPGTGSPTPISPTPNQNTPTWRPDSTPSNNLQDAPPYRPNNNNSNGVVPDPLDLDPGFGAPPGAAATVPRAVPLTDAPPFQPVETASGTAQPPGRFPADDPDPFEAPTQVTPAALKPVGISTTASSAPAPYGHDAQQYTWLRGIVDYDSDSKTWSIIYNLTPDVGDKFGGSFIFAPHPQLQNLQPGAQVLVKGRVDPGRTDGRNKPLYEISQLVPLPPRDAGP</sequence>
<feature type="compositionally biased region" description="Low complexity" evidence="1">
    <location>
        <begin position="60"/>
        <end position="72"/>
    </location>
</feature>
<dbReference type="EMBL" id="DSOK01000004">
    <property type="protein sequence ID" value="HEN13862.1"/>
    <property type="molecule type" value="Genomic_DNA"/>
</dbReference>
<dbReference type="PROSITE" id="PS51257">
    <property type="entry name" value="PROKAR_LIPOPROTEIN"/>
    <property type="match status" value="1"/>
</dbReference>
<proteinExistence type="predicted"/>
<feature type="region of interest" description="Disordered" evidence="1">
    <location>
        <begin position="48"/>
        <end position="173"/>
    </location>
</feature>
<evidence type="ECO:0000313" key="2">
    <source>
        <dbReference type="EMBL" id="HEN13862.1"/>
    </source>
</evidence>
<evidence type="ECO:0000256" key="1">
    <source>
        <dbReference type="SAM" id="MobiDB-lite"/>
    </source>
</evidence>
<feature type="region of interest" description="Disordered" evidence="1">
    <location>
        <begin position="259"/>
        <end position="287"/>
    </location>
</feature>
<reference evidence="2" key="1">
    <citation type="journal article" date="2020" name="mSystems">
        <title>Genome- and Community-Level Interaction Insights into Carbon Utilization and Element Cycling Functions of Hydrothermarchaeota in Hydrothermal Sediment.</title>
        <authorList>
            <person name="Zhou Z."/>
            <person name="Liu Y."/>
            <person name="Xu W."/>
            <person name="Pan J."/>
            <person name="Luo Z.H."/>
            <person name="Li M."/>
        </authorList>
    </citation>
    <scope>NUCLEOTIDE SEQUENCE [LARGE SCALE GENOMIC DNA]</scope>
    <source>
        <strain evidence="2">SpSt-339</strain>
    </source>
</reference>
<comment type="caution">
    <text evidence="2">The sequence shown here is derived from an EMBL/GenBank/DDBJ whole genome shotgun (WGS) entry which is preliminary data.</text>
</comment>
<protein>
    <submittedName>
        <fullName evidence="2">Uncharacterized protein</fullName>
    </submittedName>
</protein>
<accession>A0A7C2JX65</accession>
<feature type="compositionally biased region" description="Basic and acidic residues" evidence="1">
    <location>
        <begin position="259"/>
        <end position="270"/>
    </location>
</feature>
<organism evidence="2">
    <name type="scientific">Schlesneria paludicola</name>
    <dbReference type="NCBI Taxonomy" id="360056"/>
    <lineage>
        <taxon>Bacteria</taxon>
        <taxon>Pseudomonadati</taxon>
        <taxon>Planctomycetota</taxon>
        <taxon>Planctomycetia</taxon>
        <taxon>Planctomycetales</taxon>
        <taxon>Planctomycetaceae</taxon>
        <taxon>Schlesneria</taxon>
    </lineage>
</organism>
<dbReference type="AlphaFoldDB" id="A0A7C2JX65"/>
<feature type="compositionally biased region" description="Low complexity" evidence="1">
    <location>
        <begin position="110"/>
        <end position="137"/>
    </location>
</feature>
<gene>
    <name evidence="2" type="ORF">ENQ76_00130</name>
</gene>